<accession>A0A8S3DYD2</accession>
<dbReference type="Proteomes" id="UP000681967">
    <property type="component" value="Unassembled WGS sequence"/>
</dbReference>
<gene>
    <name evidence="1" type="ORF">BYL167_LOCUS50950</name>
    <name evidence="2" type="ORF">GIL414_LOCUS59880</name>
</gene>
<name>A0A8S3DYD2_9BILA</name>
<dbReference type="EMBL" id="CAJOBJ010228543">
    <property type="protein sequence ID" value="CAF5049488.1"/>
    <property type="molecule type" value="Genomic_DNA"/>
</dbReference>
<dbReference type="AlphaFoldDB" id="A0A8S3DYD2"/>
<dbReference type="Proteomes" id="UP000681720">
    <property type="component" value="Unassembled WGS sequence"/>
</dbReference>
<organism evidence="2 3">
    <name type="scientific">Rotaria magnacalcarata</name>
    <dbReference type="NCBI Taxonomy" id="392030"/>
    <lineage>
        <taxon>Eukaryota</taxon>
        <taxon>Metazoa</taxon>
        <taxon>Spiralia</taxon>
        <taxon>Gnathifera</taxon>
        <taxon>Rotifera</taxon>
        <taxon>Eurotatoria</taxon>
        <taxon>Bdelloidea</taxon>
        <taxon>Philodinida</taxon>
        <taxon>Philodinidae</taxon>
        <taxon>Rotaria</taxon>
    </lineage>
</organism>
<proteinExistence type="predicted"/>
<protein>
    <submittedName>
        <fullName evidence="2">Uncharacterized protein</fullName>
    </submittedName>
</protein>
<evidence type="ECO:0000313" key="2">
    <source>
        <dbReference type="EMBL" id="CAF5049488.1"/>
    </source>
</evidence>
<comment type="caution">
    <text evidence="2">The sequence shown here is derived from an EMBL/GenBank/DDBJ whole genome shotgun (WGS) entry which is preliminary data.</text>
</comment>
<reference evidence="2" key="1">
    <citation type="submission" date="2021-02" db="EMBL/GenBank/DDBJ databases">
        <authorList>
            <person name="Nowell W R."/>
        </authorList>
    </citation>
    <scope>NUCLEOTIDE SEQUENCE</scope>
</reference>
<evidence type="ECO:0000313" key="3">
    <source>
        <dbReference type="Proteomes" id="UP000681720"/>
    </source>
</evidence>
<sequence length="45" mass="5209">MADEKFNVVLQNTGNNIVKLEEFEKKFESEYDETSKAVEELEEGP</sequence>
<feature type="non-terminal residue" evidence="2">
    <location>
        <position position="1"/>
    </location>
</feature>
<dbReference type="EMBL" id="CAJOBH010158637">
    <property type="protein sequence ID" value="CAF4870824.1"/>
    <property type="molecule type" value="Genomic_DNA"/>
</dbReference>
<evidence type="ECO:0000313" key="1">
    <source>
        <dbReference type="EMBL" id="CAF4870824.1"/>
    </source>
</evidence>